<dbReference type="CDD" id="cd02440">
    <property type="entry name" value="AdoMet_MTases"/>
    <property type="match status" value="1"/>
</dbReference>
<dbReference type="GO" id="GO:0032259">
    <property type="term" value="P:methylation"/>
    <property type="evidence" value="ECO:0007669"/>
    <property type="project" value="UniProtKB-KW"/>
</dbReference>
<comment type="caution">
    <text evidence="1">The sequence shown here is derived from an EMBL/GenBank/DDBJ whole genome shotgun (WGS) entry which is preliminary data.</text>
</comment>
<keyword evidence="1" id="KW-0489">Methyltransferase</keyword>
<protein>
    <submittedName>
        <fullName evidence="1">Class I SAM-dependent methyltransferase</fullName>
    </submittedName>
</protein>
<dbReference type="PANTHER" id="PTHR43861">
    <property type="entry name" value="TRANS-ACONITATE 2-METHYLTRANSFERASE-RELATED"/>
    <property type="match status" value="1"/>
</dbReference>
<dbReference type="AlphaFoldDB" id="A0A941IIT3"/>
<dbReference type="EMBL" id="JAGSOH010000109">
    <property type="protein sequence ID" value="MBR7829995.1"/>
    <property type="molecule type" value="Genomic_DNA"/>
</dbReference>
<dbReference type="GO" id="GO:0008168">
    <property type="term" value="F:methyltransferase activity"/>
    <property type="evidence" value="ECO:0007669"/>
    <property type="project" value="UniProtKB-KW"/>
</dbReference>
<gene>
    <name evidence="1" type="ORF">KDK95_27075</name>
</gene>
<organism evidence="1 2">
    <name type="scientific">Actinospica acidithermotolerans</name>
    <dbReference type="NCBI Taxonomy" id="2828514"/>
    <lineage>
        <taxon>Bacteria</taxon>
        <taxon>Bacillati</taxon>
        <taxon>Actinomycetota</taxon>
        <taxon>Actinomycetes</taxon>
        <taxon>Catenulisporales</taxon>
        <taxon>Actinospicaceae</taxon>
        <taxon>Actinospica</taxon>
    </lineage>
</organism>
<dbReference type="Proteomes" id="UP000676325">
    <property type="component" value="Unassembled WGS sequence"/>
</dbReference>
<evidence type="ECO:0000313" key="2">
    <source>
        <dbReference type="Proteomes" id="UP000676325"/>
    </source>
</evidence>
<evidence type="ECO:0000313" key="1">
    <source>
        <dbReference type="EMBL" id="MBR7829995.1"/>
    </source>
</evidence>
<keyword evidence="2" id="KW-1185">Reference proteome</keyword>
<dbReference type="RefSeq" id="WP_212521126.1">
    <property type="nucleotide sequence ID" value="NZ_JAGSOH010000109.1"/>
</dbReference>
<proteinExistence type="predicted"/>
<dbReference type="SUPFAM" id="SSF53335">
    <property type="entry name" value="S-adenosyl-L-methionine-dependent methyltransferases"/>
    <property type="match status" value="1"/>
</dbReference>
<dbReference type="InterPro" id="IPR029063">
    <property type="entry name" value="SAM-dependent_MTases_sf"/>
</dbReference>
<keyword evidence="1" id="KW-0808">Transferase</keyword>
<reference evidence="1" key="1">
    <citation type="submission" date="2021-04" db="EMBL/GenBank/DDBJ databases">
        <title>Genome based classification of Actinospica acidithermotolerans sp. nov., an actinobacterium isolated from an Indonesian hot spring.</title>
        <authorList>
            <person name="Kusuma A.B."/>
            <person name="Putra K.E."/>
            <person name="Nafisah S."/>
            <person name="Loh J."/>
            <person name="Nouioui I."/>
            <person name="Goodfellow M."/>
        </authorList>
    </citation>
    <scope>NUCLEOTIDE SEQUENCE</scope>
    <source>
        <strain evidence="1">MGRD01-02</strain>
    </source>
</reference>
<dbReference type="Gene3D" id="3.40.50.150">
    <property type="entry name" value="Vaccinia Virus protein VP39"/>
    <property type="match status" value="1"/>
</dbReference>
<name>A0A941IIT3_9ACTN</name>
<dbReference type="Pfam" id="PF13489">
    <property type="entry name" value="Methyltransf_23"/>
    <property type="match status" value="1"/>
</dbReference>
<sequence length="249" mass="26983">MSLNRLAPLTPNAWLRYDVIGRMMPPHVADVLEIGCGQGALGARLSARYRYLGLEPDPESFAVAEARFAELGGGQVRNASVADLAPEERFDLVCAFEVLEHIEDDQGALTQWAEHVRPGGWLLLSVPAHARRYAAADELVGHFRRYDPEQLAALVAKLGFENVNVREYGAPLGYLLEYGRNAVARHRLAKVTDASMEQRSGASGRLLQPANPAASAAARYGTAPFRLLQRTLPHGPGVVLRAQLPGSGA</sequence>
<accession>A0A941IIT3</accession>